<proteinExistence type="predicted"/>
<accession>C0QRA6</accession>
<dbReference type="OrthoDB" id="596066at2"/>
<evidence type="ECO:0000313" key="7">
    <source>
        <dbReference type="Proteomes" id="UP000001366"/>
    </source>
</evidence>
<dbReference type="GO" id="GO:0008320">
    <property type="term" value="F:protein transmembrane transporter activity"/>
    <property type="evidence" value="ECO:0007669"/>
    <property type="project" value="TreeGrafter"/>
</dbReference>
<reference evidence="6 7" key="1">
    <citation type="journal article" date="2009" name="J. Bacteriol.">
        <title>Complete and draft genome sequences of six members of the Aquificales.</title>
        <authorList>
            <person name="Reysenbach A.L."/>
            <person name="Hamamura N."/>
            <person name="Podar M."/>
            <person name="Griffiths E."/>
            <person name="Ferreira S."/>
            <person name="Hochstein R."/>
            <person name="Heidelberg J."/>
            <person name="Johnson J."/>
            <person name="Mead D."/>
            <person name="Pohorille A."/>
            <person name="Sarmiento M."/>
            <person name="Schweighofer K."/>
            <person name="Seshadri R."/>
            <person name="Voytek M.A."/>
        </authorList>
    </citation>
    <scope>NUCLEOTIDE SEQUENCE [LARGE SCALE GENOMIC DNA]</scope>
    <source>
        <strain evidence="7">DSM 14350 / EX-H1</strain>
    </source>
</reference>
<keyword evidence="7" id="KW-1185">Reference proteome</keyword>
<dbReference type="AlphaFoldDB" id="C0QRA6"/>
<dbReference type="EMBL" id="CP001230">
    <property type="protein sequence ID" value="ACO04409.1"/>
    <property type="molecule type" value="Genomic_DNA"/>
</dbReference>
<dbReference type="HOGENOM" id="CLU_021521_2_2_0"/>
<feature type="domain" description="Haemolysin activator HlyB C-terminal" evidence="4">
    <location>
        <begin position="168"/>
        <end position="479"/>
    </location>
</feature>
<dbReference type="eggNOG" id="COG2831">
    <property type="taxonomic scope" value="Bacteria"/>
</dbReference>
<name>C0QRA6_PERMH</name>
<keyword evidence="3" id="KW-0998">Cell outer membrane</keyword>
<evidence type="ECO:0000259" key="4">
    <source>
        <dbReference type="Pfam" id="PF03865"/>
    </source>
</evidence>
<protein>
    <submittedName>
        <fullName evidence="6">Putative outer membrane protein, OMP85 family</fullName>
    </submittedName>
</protein>
<gene>
    <name evidence="6" type="ordered locus">PERMA_1434</name>
</gene>
<feature type="domain" description="Polypeptide-transport-associated ShlB-type" evidence="5">
    <location>
        <begin position="33"/>
        <end position="105"/>
    </location>
</feature>
<dbReference type="InterPro" id="IPR013686">
    <property type="entry name" value="Polypept-transport_assoc_ShlB"/>
</dbReference>
<dbReference type="KEGG" id="pmx:PERMA_1434"/>
<dbReference type="Gene3D" id="2.40.160.50">
    <property type="entry name" value="membrane protein fhac: a member of the omp85/tpsb transporter family"/>
    <property type="match status" value="1"/>
</dbReference>
<evidence type="ECO:0000256" key="3">
    <source>
        <dbReference type="ARBA" id="ARBA00023237"/>
    </source>
</evidence>
<dbReference type="STRING" id="123214.PERMA_1434"/>
<organism evidence="6 7">
    <name type="scientific">Persephonella marina (strain DSM 14350 / EX-H1)</name>
    <dbReference type="NCBI Taxonomy" id="123214"/>
    <lineage>
        <taxon>Bacteria</taxon>
        <taxon>Pseudomonadati</taxon>
        <taxon>Aquificota</taxon>
        <taxon>Aquificia</taxon>
        <taxon>Aquificales</taxon>
        <taxon>Hydrogenothermaceae</taxon>
        <taxon>Persephonella</taxon>
    </lineage>
</organism>
<keyword evidence="1" id="KW-0472">Membrane</keyword>
<evidence type="ECO:0000256" key="2">
    <source>
        <dbReference type="ARBA" id="ARBA00022692"/>
    </source>
</evidence>
<evidence type="ECO:0000256" key="1">
    <source>
        <dbReference type="ARBA" id="ARBA00022452"/>
    </source>
</evidence>
<dbReference type="PANTHER" id="PTHR34597">
    <property type="entry name" value="SLR1661 PROTEIN"/>
    <property type="match status" value="1"/>
</dbReference>
<dbReference type="Pfam" id="PF08479">
    <property type="entry name" value="POTRA_2"/>
    <property type="match status" value="1"/>
</dbReference>
<dbReference type="Pfam" id="PF03865">
    <property type="entry name" value="ShlB"/>
    <property type="match status" value="1"/>
</dbReference>
<dbReference type="GO" id="GO:0046819">
    <property type="term" value="P:protein secretion by the type V secretion system"/>
    <property type="evidence" value="ECO:0007669"/>
    <property type="project" value="TreeGrafter"/>
</dbReference>
<sequence>MTVVIRSRLLLFILSLLLLLSGTSYSSDKIYVKNFLIVGNRALNWDEIYSIVKPYRNRYLSLKDLKDLTDSITKKYIEKGYITSKAYIPPQNVSDGIIIIRIFEGKIGEIRTDGEFDHYSKEFVNRYFIPLKEDKAFNRFHLEKVLLVLNSYSDLSVKVNVKKGSELGTTDLEIKVTSDRYPFSGAVFYDNYGSEYTSRNRYGINLNFGNLLIEGSSLSLTGIVGDSYNKLHTGSLSYQFPLGPSGLLTGFLVSVGNSNIGKELAVLNIKSYSEYYSVYFSYPVFKSFIKDLSLKGSFNVTNYKQSILNQTTTKDKYRYIDLGIGYIKSGYRSRTSLDIKFVQGLGETLDDIFGSSSYNTRSGADKGFSKLEFSAVRNQLVSDRFMLILRLRGQYSDDTLLSSQNFYIGGPASIKGYLLSQYGGDSGYALSGEVRFMPLERKDRLQLALFAETGQVFLNKTSIGQYKDKTLTGAGFGIRSRLWWGIDLTADLAFPLDPEVDGDDREYNFYIQLIKTF</sequence>
<evidence type="ECO:0000259" key="5">
    <source>
        <dbReference type="Pfam" id="PF08479"/>
    </source>
</evidence>
<dbReference type="InterPro" id="IPR005565">
    <property type="entry name" value="Hemolysn_activator_HlyB_C"/>
</dbReference>
<dbReference type="GO" id="GO:0098046">
    <property type="term" value="C:type V protein secretion system complex"/>
    <property type="evidence" value="ECO:0007669"/>
    <property type="project" value="TreeGrafter"/>
</dbReference>
<keyword evidence="2" id="KW-0812">Transmembrane</keyword>
<keyword evidence="1" id="KW-1134">Transmembrane beta strand</keyword>
<dbReference type="Gene3D" id="3.10.20.310">
    <property type="entry name" value="membrane protein fhac"/>
    <property type="match status" value="1"/>
</dbReference>
<dbReference type="PANTHER" id="PTHR34597:SF1">
    <property type="entry name" value="HEME_HEMOPEXIN TRANSPORTER PROTEIN HUXB"/>
    <property type="match status" value="1"/>
</dbReference>
<dbReference type="Proteomes" id="UP000001366">
    <property type="component" value="Chromosome"/>
</dbReference>
<dbReference type="RefSeq" id="WP_012676647.1">
    <property type="nucleotide sequence ID" value="NC_012440.1"/>
</dbReference>
<dbReference type="InterPro" id="IPR051544">
    <property type="entry name" value="TPS_OM_transporter"/>
</dbReference>
<dbReference type="PaxDb" id="123214-PERMA_1434"/>
<evidence type="ECO:0000313" key="6">
    <source>
        <dbReference type="EMBL" id="ACO04409.1"/>
    </source>
</evidence>